<evidence type="ECO:0000313" key="1">
    <source>
        <dbReference type="EMBL" id="MBX46358.1"/>
    </source>
</evidence>
<sequence>MLYCAAERTDTWRNNLMRKMNNQIFNAKRMLNCWDEELHGNNQF</sequence>
<reference evidence="1" key="1">
    <citation type="submission" date="2018-02" db="EMBL/GenBank/DDBJ databases">
        <title>Rhizophora mucronata_Transcriptome.</title>
        <authorList>
            <person name="Meera S.P."/>
            <person name="Sreeshan A."/>
            <person name="Augustine A."/>
        </authorList>
    </citation>
    <scope>NUCLEOTIDE SEQUENCE</scope>
    <source>
        <tissue evidence="1">Leaf</tissue>
    </source>
</reference>
<dbReference type="AlphaFoldDB" id="A0A2P2NV26"/>
<protein>
    <submittedName>
        <fullName evidence="1">Uncharacterized protein</fullName>
    </submittedName>
</protein>
<organism evidence="1">
    <name type="scientific">Rhizophora mucronata</name>
    <name type="common">Asiatic mangrove</name>
    <dbReference type="NCBI Taxonomy" id="61149"/>
    <lineage>
        <taxon>Eukaryota</taxon>
        <taxon>Viridiplantae</taxon>
        <taxon>Streptophyta</taxon>
        <taxon>Embryophyta</taxon>
        <taxon>Tracheophyta</taxon>
        <taxon>Spermatophyta</taxon>
        <taxon>Magnoliopsida</taxon>
        <taxon>eudicotyledons</taxon>
        <taxon>Gunneridae</taxon>
        <taxon>Pentapetalae</taxon>
        <taxon>rosids</taxon>
        <taxon>fabids</taxon>
        <taxon>Malpighiales</taxon>
        <taxon>Rhizophoraceae</taxon>
        <taxon>Rhizophora</taxon>
    </lineage>
</organism>
<accession>A0A2P2NV26</accession>
<name>A0A2P2NV26_RHIMU</name>
<dbReference type="EMBL" id="GGEC01065874">
    <property type="protein sequence ID" value="MBX46358.1"/>
    <property type="molecule type" value="Transcribed_RNA"/>
</dbReference>
<proteinExistence type="predicted"/>